<evidence type="ECO:0000313" key="1">
    <source>
        <dbReference type="EMBL" id="KAG2183691.1"/>
    </source>
</evidence>
<accession>A0A8H7Q2X6</accession>
<evidence type="ECO:0000313" key="2">
    <source>
        <dbReference type="Proteomes" id="UP000654370"/>
    </source>
</evidence>
<sequence>MTTDSEVNHRHPEELTIRSALSHYSPADNVSHEHQSMFSRAFAKIEEVLGLKGDDFMSASEMKDAHDEFYLHGGDTEAKTTVSIDRIGNFIAAAAAAEAGYAFERHASLQKFDENEKKSLDFMVGFSMAEAIKLFEQLNNRHATNEEREQIAASAGAHAKAFYSQSFAHPAQA</sequence>
<dbReference type="OrthoDB" id="9895617at2759"/>
<dbReference type="EMBL" id="JAEPQZ010000003">
    <property type="protein sequence ID" value="KAG2183691.1"/>
    <property type="molecule type" value="Genomic_DNA"/>
</dbReference>
<comment type="caution">
    <text evidence="1">The sequence shown here is derived from an EMBL/GenBank/DDBJ whole genome shotgun (WGS) entry which is preliminary data.</text>
</comment>
<keyword evidence="2" id="KW-1185">Reference proteome</keyword>
<gene>
    <name evidence="1" type="ORF">INT43_006699</name>
</gene>
<name>A0A8H7Q2X6_MORIS</name>
<organism evidence="1 2">
    <name type="scientific">Mortierella isabellina</name>
    <name type="common">Filamentous fungus</name>
    <name type="synonym">Umbelopsis isabellina</name>
    <dbReference type="NCBI Taxonomy" id="91625"/>
    <lineage>
        <taxon>Eukaryota</taxon>
        <taxon>Fungi</taxon>
        <taxon>Fungi incertae sedis</taxon>
        <taxon>Mucoromycota</taxon>
        <taxon>Mucoromycotina</taxon>
        <taxon>Umbelopsidomycetes</taxon>
        <taxon>Umbelopsidales</taxon>
        <taxon>Umbelopsidaceae</taxon>
        <taxon>Umbelopsis</taxon>
    </lineage>
</organism>
<reference evidence="1" key="1">
    <citation type="submission" date="2020-12" db="EMBL/GenBank/DDBJ databases">
        <title>Metabolic potential, ecology and presence of endohyphal bacteria is reflected in genomic diversity of Mucoromycotina.</title>
        <authorList>
            <person name="Muszewska A."/>
            <person name="Okrasinska A."/>
            <person name="Steczkiewicz K."/>
            <person name="Drgas O."/>
            <person name="Orlowska M."/>
            <person name="Perlinska-Lenart U."/>
            <person name="Aleksandrzak-Piekarczyk T."/>
            <person name="Szatraj K."/>
            <person name="Zielenkiewicz U."/>
            <person name="Pilsyk S."/>
            <person name="Malc E."/>
            <person name="Mieczkowski P."/>
            <person name="Kruszewska J.S."/>
            <person name="Biernat P."/>
            <person name="Pawlowska J."/>
        </authorList>
    </citation>
    <scope>NUCLEOTIDE SEQUENCE</scope>
    <source>
        <strain evidence="1">WA0000067209</strain>
    </source>
</reference>
<dbReference type="AlphaFoldDB" id="A0A8H7Q2X6"/>
<proteinExistence type="predicted"/>
<protein>
    <submittedName>
        <fullName evidence="1">Uncharacterized protein</fullName>
    </submittedName>
</protein>
<dbReference type="Proteomes" id="UP000654370">
    <property type="component" value="Unassembled WGS sequence"/>
</dbReference>